<comment type="subcellular location">
    <subcellularLocation>
        <location evidence="1">Membrane</location>
        <topology evidence="1">Single-pass type II membrane protein</topology>
    </subcellularLocation>
</comment>
<proteinExistence type="predicted"/>
<comment type="caution">
    <text evidence="7">The sequence shown here is derived from an EMBL/GenBank/DDBJ whole genome shotgun (WGS) entry which is preliminary data.</text>
</comment>
<protein>
    <recommendedName>
        <fullName evidence="9">Beta-glucuronosyltransferase GlcAT14A</fullName>
    </recommendedName>
</protein>
<dbReference type="PANTHER" id="PTHR45719">
    <property type="entry name" value="GLYCOSYLTRANSFERASE"/>
    <property type="match status" value="1"/>
</dbReference>
<dbReference type="PANTHER" id="PTHR45719:SF10">
    <property type="entry name" value="CORE-2_I-BRANCHING BETA-1,6-N-ACETYLGLUCOSAMINYLTRANSFERASE FAMILY PROTEIN"/>
    <property type="match status" value="1"/>
</dbReference>
<organism evidence="7 8">
    <name type="scientific">Acorus gramineus</name>
    <name type="common">Dwarf sweet flag</name>
    <dbReference type="NCBI Taxonomy" id="55184"/>
    <lineage>
        <taxon>Eukaryota</taxon>
        <taxon>Viridiplantae</taxon>
        <taxon>Streptophyta</taxon>
        <taxon>Embryophyta</taxon>
        <taxon>Tracheophyta</taxon>
        <taxon>Spermatophyta</taxon>
        <taxon>Magnoliopsida</taxon>
        <taxon>Liliopsida</taxon>
        <taxon>Acoraceae</taxon>
        <taxon>Acorus</taxon>
    </lineage>
</organism>
<dbReference type="Proteomes" id="UP001179952">
    <property type="component" value="Unassembled WGS sequence"/>
</dbReference>
<evidence type="ECO:0000256" key="1">
    <source>
        <dbReference type="ARBA" id="ARBA00004606"/>
    </source>
</evidence>
<name>A0AAV9ASX6_ACOGR</name>
<sequence length="407" mass="45183">MQAEKKSIYSISILTISLVSLLFILCFSFYLSSSSSPSSAPRSTTLTFLSNFSSAPPPPPSFAYLLSGSDGDAPRLLRLLSALYHPRNRYLLHLDLSASHDQRLRLASSIRSSFPPSSSNVAVVGRPGHSNPRGSSTLSASLHGAAAALRLWPDWDWFVTLDASAYPIVTQDDLLHVFSYLPRDLNFVQHSSHIGWRESRRLKPIIVDPGLHLSARGAVFYATQRRDLPDAYKIFTGPNSVILSREFTEFCIMGVDNLPRTLLMYYANTPAAHKNYFQTVICNSVQFNRSIINHNLHHVQWDNSSKVDPRVLGVDDLTNMTLSGAAFAMRFSADDPVLDLIDQVVLNRGPGQFVPGGWCLGRGSGDPCRVWGDPDILRPGPGARRLERAIVDLLSNESFRNNKCIWE</sequence>
<evidence type="ECO:0008006" key="9">
    <source>
        <dbReference type="Google" id="ProtNLM"/>
    </source>
</evidence>
<evidence type="ECO:0000256" key="3">
    <source>
        <dbReference type="ARBA" id="ARBA00022679"/>
    </source>
</evidence>
<dbReference type="InterPro" id="IPR003406">
    <property type="entry name" value="Glyco_trans_14"/>
</dbReference>
<dbReference type="EMBL" id="JAUJYN010000007">
    <property type="protein sequence ID" value="KAK1267282.1"/>
    <property type="molecule type" value="Genomic_DNA"/>
</dbReference>
<keyword evidence="6" id="KW-0812">Transmembrane</keyword>
<keyword evidence="8" id="KW-1185">Reference proteome</keyword>
<dbReference type="GO" id="GO:0015020">
    <property type="term" value="F:glucuronosyltransferase activity"/>
    <property type="evidence" value="ECO:0007669"/>
    <property type="project" value="InterPro"/>
</dbReference>
<evidence type="ECO:0000256" key="4">
    <source>
        <dbReference type="ARBA" id="ARBA00023136"/>
    </source>
</evidence>
<evidence type="ECO:0000256" key="2">
    <source>
        <dbReference type="ARBA" id="ARBA00022676"/>
    </source>
</evidence>
<reference evidence="7" key="1">
    <citation type="journal article" date="2023" name="Nat. Commun.">
        <title>Diploid and tetraploid genomes of Acorus and the evolution of monocots.</title>
        <authorList>
            <person name="Ma L."/>
            <person name="Liu K.W."/>
            <person name="Li Z."/>
            <person name="Hsiao Y.Y."/>
            <person name="Qi Y."/>
            <person name="Fu T."/>
            <person name="Tang G.D."/>
            <person name="Zhang D."/>
            <person name="Sun W.H."/>
            <person name="Liu D.K."/>
            <person name="Li Y."/>
            <person name="Chen G.Z."/>
            <person name="Liu X.D."/>
            <person name="Liao X.Y."/>
            <person name="Jiang Y.T."/>
            <person name="Yu X."/>
            <person name="Hao Y."/>
            <person name="Huang J."/>
            <person name="Zhao X.W."/>
            <person name="Ke S."/>
            <person name="Chen Y.Y."/>
            <person name="Wu W.L."/>
            <person name="Hsu J.L."/>
            <person name="Lin Y.F."/>
            <person name="Huang M.D."/>
            <person name="Li C.Y."/>
            <person name="Huang L."/>
            <person name="Wang Z.W."/>
            <person name="Zhao X."/>
            <person name="Zhong W.Y."/>
            <person name="Peng D.H."/>
            <person name="Ahmad S."/>
            <person name="Lan S."/>
            <person name="Zhang J.S."/>
            <person name="Tsai W.C."/>
            <person name="Van de Peer Y."/>
            <person name="Liu Z.J."/>
        </authorList>
    </citation>
    <scope>NUCLEOTIDE SEQUENCE</scope>
    <source>
        <strain evidence="7">SCP</strain>
    </source>
</reference>
<keyword evidence="2" id="KW-0328">Glycosyltransferase</keyword>
<evidence type="ECO:0000313" key="8">
    <source>
        <dbReference type="Proteomes" id="UP001179952"/>
    </source>
</evidence>
<gene>
    <name evidence="7" type="ORF">QJS04_geneDACA000133</name>
</gene>
<dbReference type="Pfam" id="PF02485">
    <property type="entry name" value="Branch"/>
    <property type="match status" value="1"/>
</dbReference>
<dbReference type="GO" id="GO:0016020">
    <property type="term" value="C:membrane"/>
    <property type="evidence" value="ECO:0007669"/>
    <property type="project" value="UniProtKB-SubCell"/>
</dbReference>
<feature type="transmembrane region" description="Helical" evidence="6">
    <location>
        <begin position="7"/>
        <end position="31"/>
    </location>
</feature>
<accession>A0AAV9ASX6</accession>
<evidence type="ECO:0000256" key="5">
    <source>
        <dbReference type="ARBA" id="ARBA00023180"/>
    </source>
</evidence>
<dbReference type="AlphaFoldDB" id="A0AAV9ASX6"/>
<dbReference type="InterPro" id="IPR044610">
    <property type="entry name" value="GLCAT14A/B/C"/>
</dbReference>
<reference evidence="7" key="2">
    <citation type="submission" date="2023-06" db="EMBL/GenBank/DDBJ databases">
        <authorList>
            <person name="Ma L."/>
            <person name="Liu K.-W."/>
            <person name="Li Z."/>
            <person name="Hsiao Y.-Y."/>
            <person name="Qi Y."/>
            <person name="Fu T."/>
            <person name="Tang G."/>
            <person name="Zhang D."/>
            <person name="Sun W.-H."/>
            <person name="Liu D.-K."/>
            <person name="Li Y."/>
            <person name="Chen G.-Z."/>
            <person name="Liu X.-D."/>
            <person name="Liao X.-Y."/>
            <person name="Jiang Y.-T."/>
            <person name="Yu X."/>
            <person name="Hao Y."/>
            <person name="Huang J."/>
            <person name="Zhao X.-W."/>
            <person name="Ke S."/>
            <person name="Chen Y.-Y."/>
            <person name="Wu W.-L."/>
            <person name="Hsu J.-L."/>
            <person name="Lin Y.-F."/>
            <person name="Huang M.-D."/>
            <person name="Li C.-Y."/>
            <person name="Huang L."/>
            <person name="Wang Z.-W."/>
            <person name="Zhao X."/>
            <person name="Zhong W.-Y."/>
            <person name="Peng D.-H."/>
            <person name="Ahmad S."/>
            <person name="Lan S."/>
            <person name="Zhang J.-S."/>
            <person name="Tsai W.-C."/>
            <person name="Van De Peer Y."/>
            <person name="Liu Z.-J."/>
        </authorList>
    </citation>
    <scope>NUCLEOTIDE SEQUENCE</scope>
    <source>
        <strain evidence="7">SCP</strain>
        <tissue evidence="7">Leaves</tissue>
    </source>
</reference>
<keyword evidence="3" id="KW-0808">Transferase</keyword>
<keyword evidence="6" id="KW-1133">Transmembrane helix</keyword>
<keyword evidence="4 6" id="KW-0472">Membrane</keyword>
<keyword evidence="5" id="KW-0325">Glycoprotein</keyword>
<evidence type="ECO:0000256" key="6">
    <source>
        <dbReference type="SAM" id="Phobius"/>
    </source>
</evidence>
<evidence type="ECO:0000313" key="7">
    <source>
        <dbReference type="EMBL" id="KAK1267282.1"/>
    </source>
</evidence>